<dbReference type="Proteomes" id="UP000019277">
    <property type="component" value="Unassembled WGS sequence"/>
</dbReference>
<evidence type="ECO:0000313" key="3">
    <source>
        <dbReference type="EMBL" id="EWC60367.1"/>
    </source>
</evidence>
<dbReference type="InterPro" id="IPR013216">
    <property type="entry name" value="Methyltransf_11"/>
</dbReference>
<accession>A0A8E3BFS0</accession>
<reference evidence="3 4" key="1">
    <citation type="journal article" date="2014" name="Genome Announc.">
        <title>Draft Genome Sequence of the Antitrypanosomally Active Sponge-Associated Bacterium Actinokineospora sp. Strain EG49.</title>
        <authorList>
            <person name="Harjes J."/>
            <person name="Ryu T."/>
            <person name="Abdelmohsen U.R."/>
            <person name="Moitinho-Silva L."/>
            <person name="Horn H."/>
            <person name="Ravasi T."/>
            <person name="Hentschel U."/>
        </authorList>
    </citation>
    <scope>NUCLEOTIDE SEQUENCE [LARGE SCALE GENOMIC DNA]</scope>
    <source>
        <strain evidence="3 4">EG49</strain>
    </source>
</reference>
<organism evidence="3 4">
    <name type="scientific">Actinokineospora spheciospongiae</name>
    <dbReference type="NCBI Taxonomy" id="909613"/>
    <lineage>
        <taxon>Bacteria</taxon>
        <taxon>Bacillati</taxon>
        <taxon>Actinomycetota</taxon>
        <taxon>Actinomycetes</taxon>
        <taxon>Pseudonocardiales</taxon>
        <taxon>Pseudonocardiaceae</taxon>
        <taxon>Actinokineospora</taxon>
    </lineage>
</organism>
<dbReference type="eggNOG" id="COG2226">
    <property type="taxonomic scope" value="Bacteria"/>
</dbReference>
<dbReference type="EMBL" id="AYXG01000162">
    <property type="protein sequence ID" value="EWC60367.1"/>
    <property type="molecule type" value="Genomic_DNA"/>
</dbReference>
<dbReference type="GO" id="GO:0016126">
    <property type="term" value="P:sterol biosynthetic process"/>
    <property type="evidence" value="ECO:0007669"/>
    <property type="project" value="TreeGrafter"/>
</dbReference>
<dbReference type="AlphaFoldDB" id="W7IUD5"/>
<dbReference type="GO" id="GO:0003838">
    <property type="term" value="F:sterol 24-C-methyltransferase activity"/>
    <property type="evidence" value="ECO:0007669"/>
    <property type="project" value="TreeGrafter"/>
</dbReference>
<dbReference type="PANTHER" id="PTHR44068:SF1">
    <property type="entry name" value="HYPOTHETICAL LOC100005854"/>
    <property type="match status" value="1"/>
</dbReference>
<protein>
    <submittedName>
        <fullName evidence="3">C5-O-methyltransferase</fullName>
    </submittedName>
</protein>
<dbReference type="InterPro" id="IPR050447">
    <property type="entry name" value="Erg6_SMT_methyltransf"/>
</dbReference>
<accession>W7IUD5</accession>
<keyword evidence="3" id="KW-0489">Methyltransferase</keyword>
<keyword evidence="1 3" id="KW-0808">Transferase</keyword>
<comment type="caution">
    <text evidence="3">The sequence shown here is derived from an EMBL/GenBank/DDBJ whole genome shotgun (WGS) entry which is preliminary data.</text>
</comment>
<dbReference type="CDD" id="cd02440">
    <property type="entry name" value="AdoMet_MTases"/>
    <property type="match status" value="1"/>
</dbReference>
<dbReference type="SUPFAM" id="SSF53335">
    <property type="entry name" value="S-adenosyl-L-methionine-dependent methyltransferases"/>
    <property type="match status" value="1"/>
</dbReference>
<evidence type="ECO:0000256" key="1">
    <source>
        <dbReference type="ARBA" id="ARBA00022679"/>
    </source>
</evidence>
<evidence type="ECO:0000313" key="4">
    <source>
        <dbReference type="Proteomes" id="UP000019277"/>
    </source>
</evidence>
<gene>
    <name evidence="3" type="ORF">UO65_4322</name>
</gene>
<dbReference type="Gene3D" id="3.40.50.150">
    <property type="entry name" value="Vaccinia Virus protein VP39"/>
    <property type="match status" value="1"/>
</dbReference>
<dbReference type="Pfam" id="PF08241">
    <property type="entry name" value="Methyltransf_11"/>
    <property type="match status" value="1"/>
</dbReference>
<dbReference type="PANTHER" id="PTHR44068">
    <property type="entry name" value="ZGC:194242"/>
    <property type="match status" value="1"/>
</dbReference>
<dbReference type="OrthoDB" id="3372196at2"/>
<evidence type="ECO:0000259" key="2">
    <source>
        <dbReference type="Pfam" id="PF08241"/>
    </source>
</evidence>
<feature type="domain" description="Methyltransferase type 11" evidence="2">
    <location>
        <begin position="59"/>
        <end position="156"/>
    </location>
</feature>
<dbReference type="GO" id="GO:0032259">
    <property type="term" value="P:methylation"/>
    <property type="evidence" value="ECO:0007669"/>
    <property type="project" value="UniProtKB-KW"/>
</dbReference>
<sequence>MTAVEAETGNTTPLTHRLYAEAFGDDCPAELETFSSCSWWLLGTVVGALKLSPGQLLADLGCGRGGPGLWLARATATRLVGIDFSPAALRSAAARAESFGLLGRAHFQRGSFDATTLEDASVDGAVSIDALPFAQDRLAALTEVCRVLRPGARFVFTGREGASSWTAMVEKAGLVLEDRLVHEGANARWLRLFDLWLRHERELRAELGDTAAAQMVEEARAGHRLVETAPLVFVTRRPPTEED</sequence>
<proteinExistence type="predicted"/>
<name>W7IUD5_9PSEU</name>
<dbReference type="RefSeq" id="WP_052021466.1">
    <property type="nucleotide sequence ID" value="NZ_AYXG01000162.1"/>
</dbReference>
<dbReference type="STRING" id="909613.UO65_4322"/>
<dbReference type="InterPro" id="IPR029063">
    <property type="entry name" value="SAM-dependent_MTases_sf"/>
</dbReference>
<keyword evidence="4" id="KW-1185">Reference proteome</keyword>